<dbReference type="SUPFAM" id="SSF54211">
    <property type="entry name" value="Ribosomal protein S5 domain 2-like"/>
    <property type="match status" value="2"/>
</dbReference>
<feature type="binding site" evidence="12">
    <location>
        <position position="238"/>
    </location>
    <ligand>
        <name>Zn(2+)</name>
        <dbReference type="ChEBI" id="CHEBI:29105"/>
    </ligand>
</feature>
<evidence type="ECO:0000256" key="7">
    <source>
        <dbReference type="ARBA" id="ARBA00022723"/>
    </source>
</evidence>
<dbReference type="EC" id="3.5.1.108" evidence="4 12"/>
<dbReference type="RefSeq" id="WP_102952427.1">
    <property type="nucleotide sequence ID" value="NZ_CP024847.1"/>
</dbReference>
<evidence type="ECO:0000256" key="10">
    <source>
        <dbReference type="ARBA" id="ARBA00023098"/>
    </source>
</evidence>
<dbReference type="Proteomes" id="UP000236655">
    <property type="component" value="Chromosome"/>
</dbReference>
<keyword evidence="14" id="KW-1185">Reference proteome</keyword>
<dbReference type="EMBL" id="CP024847">
    <property type="protein sequence ID" value="AUR53141.1"/>
    <property type="molecule type" value="Genomic_DNA"/>
</dbReference>
<dbReference type="PANTHER" id="PTHR33694:SF1">
    <property type="entry name" value="UDP-3-O-ACYL-N-ACETYLGLUCOSAMINE DEACETYLASE 1, MITOCHONDRIAL-RELATED"/>
    <property type="match status" value="1"/>
</dbReference>
<organism evidence="13 14">
    <name type="scientific">Aquella oligotrophica</name>
    <dbReference type="NCBI Taxonomy" id="2067065"/>
    <lineage>
        <taxon>Bacteria</taxon>
        <taxon>Pseudomonadati</taxon>
        <taxon>Pseudomonadota</taxon>
        <taxon>Betaproteobacteria</taxon>
        <taxon>Neisseriales</taxon>
        <taxon>Neisseriaceae</taxon>
        <taxon>Aquella</taxon>
    </lineage>
</organism>
<keyword evidence="6 12" id="KW-0441">Lipid A biosynthesis</keyword>
<dbReference type="GO" id="GO:0009245">
    <property type="term" value="P:lipid A biosynthetic process"/>
    <property type="evidence" value="ECO:0007669"/>
    <property type="project" value="UniProtKB-UniRule"/>
</dbReference>
<feature type="active site" description="Proton donor" evidence="12">
    <location>
        <position position="265"/>
    </location>
</feature>
<name>A0A2I7N9M9_9NEIS</name>
<proteinExistence type="inferred from homology"/>
<dbReference type="AlphaFoldDB" id="A0A2I7N9M9"/>
<dbReference type="GO" id="GO:0016020">
    <property type="term" value="C:membrane"/>
    <property type="evidence" value="ECO:0007669"/>
    <property type="project" value="GOC"/>
</dbReference>
<accession>A0A2I7N9M9</accession>
<dbReference type="Gene3D" id="3.30.230.20">
    <property type="entry name" value="lpxc deacetylase, domain 1"/>
    <property type="match status" value="1"/>
</dbReference>
<dbReference type="KEGG" id="nba:CUN60_02595"/>
<evidence type="ECO:0000256" key="1">
    <source>
        <dbReference type="ARBA" id="ARBA00001947"/>
    </source>
</evidence>
<evidence type="ECO:0000256" key="5">
    <source>
        <dbReference type="ARBA" id="ARBA00022516"/>
    </source>
</evidence>
<evidence type="ECO:0000256" key="8">
    <source>
        <dbReference type="ARBA" id="ARBA00022801"/>
    </source>
</evidence>
<dbReference type="Pfam" id="PF03331">
    <property type="entry name" value="LpxC"/>
    <property type="match status" value="1"/>
</dbReference>
<keyword evidence="9 12" id="KW-0862">Zinc</keyword>
<evidence type="ECO:0000313" key="14">
    <source>
        <dbReference type="Proteomes" id="UP000236655"/>
    </source>
</evidence>
<dbReference type="UniPathway" id="UPA00359">
    <property type="reaction ID" value="UER00478"/>
</dbReference>
<comment type="cofactor">
    <cofactor evidence="1 12">
        <name>Zn(2+)</name>
        <dbReference type="ChEBI" id="CHEBI:29105"/>
    </cofactor>
</comment>
<evidence type="ECO:0000256" key="2">
    <source>
        <dbReference type="ARBA" id="ARBA00002923"/>
    </source>
</evidence>
<keyword evidence="7 12" id="KW-0479">Metal-binding</keyword>
<evidence type="ECO:0000256" key="6">
    <source>
        <dbReference type="ARBA" id="ARBA00022556"/>
    </source>
</evidence>
<comment type="similarity">
    <text evidence="12">Belongs to the LpxC family.</text>
</comment>
<evidence type="ECO:0000256" key="12">
    <source>
        <dbReference type="HAMAP-Rule" id="MF_00388"/>
    </source>
</evidence>
<dbReference type="InterPro" id="IPR011334">
    <property type="entry name" value="UDP-acyl_GlcNac_deAcase_C"/>
</dbReference>
<comment type="pathway">
    <text evidence="3 12">Glycolipid biosynthesis; lipid IV(A) biosynthesis; lipid IV(A) from (3R)-3-hydroxytetradecanoyl-[acyl-carrier-protein] and UDP-N-acetyl-alpha-D-glucosamine: step 2/6.</text>
</comment>
<dbReference type="Gene3D" id="3.30.1700.10">
    <property type="entry name" value="lpxc deacetylase, domain 2"/>
    <property type="match status" value="1"/>
</dbReference>
<evidence type="ECO:0000256" key="3">
    <source>
        <dbReference type="ARBA" id="ARBA00005002"/>
    </source>
</evidence>
<keyword evidence="10 12" id="KW-0443">Lipid metabolism</keyword>
<dbReference type="NCBIfam" id="TIGR00325">
    <property type="entry name" value="lpxC"/>
    <property type="match status" value="1"/>
</dbReference>
<dbReference type="PANTHER" id="PTHR33694">
    <property type="entry name" value="UDP-3-O-ACYL-N-ACETYLGLUCOSAMINE DEACETYLASE 1, MITOCHONDRIAL-RELATED"/>
    <property type="match status" value="1"/>
</dbReference>
<evidence type="ECO:0000256" key="9">
    <source>
        <dbReference type="ARBA" id="ARBA00022833"/>
    </source>
</evidence>
<dbReference type="InterPro" id="IPR004463">
    <property type="entry name" value="UDP-acyl_GlcNac_deAcase"/>
</dbReference>
<protein>
    <recommendedName>
        <fullName evidence="4 12">UDP-3-O-acyl-N-acetylglucosamine deacetylase</fullName>
        <shortName evidence="12">UDP-3-O-acyl-GlcNAc deacetylase</shortName>
        <ecNumber evidence="4 12">3.5.1.108</ecNumber>
    </recommendedName>
    <alternativeName>
        <fullName evidence="12">UDP-3-O-[R-3-hydroxymyristoyl]-N-acetylglucosamine deacetylase</fullName>
    </alternativeName>
</protein>
<comment type="catalytic activity">
    <reaction evidence="11 12">
        <text>a UDP-3-O-[(3R)-3-hydroxyacyl]-N-acetyl-alpha-D-glucosamine + H2O = a UDP-3-O-[(3R)-3-hydroxyacyl]-alpha-D-glucosamine + acetate</text>
        <dbReference type="Rhea" id="RHEA:67816"/>
        <dbReference type="ChEBI" id="CHEBI:15377"/>
        <dbReference type="ChEBI" id="CHEBI:30089"/>
        <dbReference type="ChEBI" id="CHEBI:137740"/>
        <dbReference type="ChEBI" id="CHEBI:173225"/>
        <dbReference type="EC" id="3.5.1.108"/>
    </reaction>
</comment>
<dbReference type="InterPro" id="IPR020568">
    <property type="entry name" value="Ribosomal_Su5_D2-typ_SF"/>
</dbReference>
<evidence type="ECO:0000256" key="11">
    <source>
        <dbReference type="ARBA" id="ARBA00024535"/>
    </source>
</evidence>
<feature type="binding site" evidence="12">
    <location>
        <position position="242"/>
    </location>
    <ligand>
        <name>Zn(2+)</name>
        <dbReference type="ChEBI" id="CHEBI:29105"/>
    </ligand>
</feature>
<dbReference type="GO" id="GO:0103117">
    <property type="term" value="F:UDP-3-O-acyl-N-acetylglucosamine deacetylase activity"/>
    <property type="evidence" value="ECO:0007669"/>
    <property type="project" value="UniProtKB-UniRule"/>
</dbReference>
<sequence length="301" mass="33697">MHQRSIKNPISVIGVGLHSGCRVSLTLKPAKADQGITFVRTDLPNTPAIQCHPFLINDTRLSSTLVDEAGVRVGTIEHLMSAFACYGIDNIIVELSAPEIPIMDGSSNSFLYLLSQAEIIDQNAKKKYIRIKEPIEVVEPDKWVKFTPFDGYKVKLSIDFGNHPLFKPENNSCEIDFSKQSYVDEISRARTFCFVRDIESMRNNGLGLGGNLNNALVLDGDAILNEGGLRFDDEFVRHKILDAIGDLYIVGHQVIGGFEGYKSGHAVNNKLLRKLLSHPDSWEYVTYDDPEEVPQSFHYVR</sequence>
<feature type="binding site" evidence="12">
    <location>
        <position position="78"/>
    </location>
    <ligand>
        <name>Zn(2+)</name>
        <dbReference type="ChEBI" id="CHEBI:29105"/>
    </ligand>
</feature>
<evidence type="ECO:0000313" key="13">
    <source>
        <dbReference type="EMBL" id="AUR53141.1"/>
    </source>
</evidence>
<dbReference type="HAMAP" id="MF_00388">
    <property type="entry name" value="LpxC"/>
    <property type="match status" value="1"/>
</dbReference>
<evidence type="ECO:0000256" key="4">
    <source>
        <dbReference type="ARBA" id="ARBA00012745"/>
    </source>
</evidence>
<keyword evidence="8 12" id="KW-0378">Hydrolase</keyword>
<comment type="function">
    <text evidence="2 12">Catalyzes the hydrolysis of UDP-3-O-myristoyl-N-acetylglucosamine to form UDP-3-O-myristoylglucosamine and acetate, the committed step in lipid A biosynthesis.</text>
</comment>
<gene>
    <name evidence="12" type="primary">lpxC</name>
    <name evidence="13" type="ORF">CUN60_02595</name>
</gene>
<reference evidence="14" key="1">
    <citation type="submission" date="2017-11" db="EMBL/GenBank/DDBJ databases">
        <authorList>
            <person name="Chan K.G."/>
            <person name="Lee L.S."/>
        </authorList>
    </citation>
    <scope>NUCLEOTIDE SEQUENCE [LARGE SCALE GENOMIC DNA]</scope>
    <source>
        <strain evidence="14">DSM 100970</strain>
    </source>
</reference>
<keyword evidence="5 12" id="KW-0444">Lipid biosynthesis</keyword>
<dbReference type="InterPro" id="IPR015870">
    <property type="entry name" value="UDP-acyl_N-AcGlcN_deAcase_N"/>
</dbReference>
<dbReference type="GO" id="GO:0046872">
    <property type="term" value="F:metal ion binding"/>
    <property type="evidence" value="ECO:0007669"/>
    <property type="project" value="UniProtKB-KW"/>
</dbReference>